<dbReference type="AlphaFoldDB" id="A0A0C9ZW31"/>
<feature type="compositionally biased region" description="Basic and acidic residues" evidence="1">
    <location>
        <begin position="52"/>
        <end position="63"/>
    </location>
</feature>
<feature type="region of interest" description="Disordered" evidence="1">
    <location>
        <begin position="1"/>
        <end position="184"/>
    </location>
</feature>
<proteinExistence type="predicted"/>
<name>A0A0C9ZW31_9AGAM</name>
<feature type="compositionally biased region" description="Basic and acidic residues" evidence="1">
    <location>
        <begin position="133"/>
        <end position="146"/>
    </location>
</feature>
<feature type="domain" description="DUF7721" evidence="2">
    <location>
        <begin position="165"/>
        <end position="245"/>
    </location>
</feature>
<feature type="compositionally biased region" description="Polar residues" evidence="1">
    <location>
        <begin position="15"/>
        <end position="35"/>
    </location>
</feature>
<dbReference type="OrthoDB" id="2290255at2759"/>
<evidence type="ECO:0000313" key="3">
    <source>
        <dbReference type="EMBL" id="KIK30254.1"/>
    </source>
</evidence>
<protein>
    <recommendedName>
        <fullName evidence="2">DUF7721 domain-containing protein</fullName>
    </recommendedName>
</protein>
<dbReference type="PANTHER" id="PTHR39477:SF1">
    <property type="entry name" value="BETA-FLANKING PROTEIN"/>
    <property type="match status" value="1"/>
</dbReference>
<dbReference type="Pfam" id="PF24845">
    <property type="entry name" value="DUF7721"/>
    <property type="match status" value="1"/>
</dbReference>
<feature type="compositionally biased region" description="Basic and acidic residues" evidence="1">
    <location>
        <begin position="83"/>
        <end position="104"/>
    </location>
</feature>
<evidence type="ECO:0000256" key="1">
    <source>
        <dbReference type="SAM" id="MobiDB-lite"/>
    </source>
</evidence>
<dbReference type="Proteomes" id="UP000054018">
    <property type="component" value="Unassembled WGS sequence"/>
</dbReference>
<dbReference type="HOGENOM" id="CLU_677861_0_0_1"/>
<accession>A0A0C9ZW31</accession>
<dbReference type="EMBL" id="KN833687">
    <property type="protein sequence ID" value="KIK30254.1"/>
    <property type="molecule type" value="Genomic_DNA"/>
</dbReference>
<reference evidence="3 4" key="1">
    <citation type="submission" date="2014-04" db="EMBL/GenBank/DDBJ databases">
        <authorList>
            <consortium name="DOE Joint Genome Institute"/>
            <person name="Kuo A."/>
            <person name="Kohler A."/>
            <person name="Costa M.D."/>
            <person name="Nagy L.G."/>
            <person name="Floudas D."/>
            <person name="Copeland A."/>
            <person name="Barry K.W."/>
            <person name="Cichocki N."/>
            <person name="Veneault-Fourrey C."/>
            <person name="LaButti K."/>
            <person name="Lindquist E.A."/>
            <person name="Lipzen A."/>
            <person name="Lundell T."/>
            <person name="Morin E."/>
            <person name="Murat C."/>
            <person name="Sun H."/>
            <person name="Tunlid A."/>
            <person name="Henrissat B."/>
            <person name="Grigoriev I.V."/>
            <person name="Hibbett D.S."/>
            <person name="Martin F."/>
            <person name="Nordberg H.P."/>
            <person name="Cantor M.N."/>
            <person name="Hua S.X."/>
        </authorList>
    </citation>
    <scope>NUCLEOTIDE SEQUENCE [LARGE SCALE GENOMIC DNA]</scope>
    <source>
        <strain evidence="3 4">441</strain>
    </source>
</reference>
<gene>
    <name evidence="3" type="ORF">PISMIDRAFT_390466</name>
</gene>
<evidence type="ECO:0000259" key="2">
    <source>
        <dbReference type="Pfam" id="PF24845"/>
    </source>
</evidence>
<sequence length="336" mass="36164">MDTFINLAKQGYEAYSQSQSAPQSNVDRTGGQDSNTPHHRRAENDGSGYDDNENRARYNRDNDSADFGRTGGDDYNTPRHRRAENDRPGFDDNENRAHYNRDNDAGGFRRTGGEDYNSAPYRRAQNDGPGCYNRDDGAADFRRTGGEEYNTPHHRRAQNDRPQFDDDEVVQHASRHSGSDNSSLFSSALNHIRGRQDEHEEPVDEESVLRAHDAAYNKGSASGLSAGSLGSAAALQALKSFSGGGGGGSSQNQLISLAMGEASKLFDQSGGASSGSKQDAINGAAMTAMKYLVQSKVSGAIGGGDSGGLGSLMSVVSCFEDCAWHVANWQQASKFM</sequence>
<evidence type="ECO:0000313" key="4">
    <source>
        <dbReference type="Proteomes" id="UP000054018"/>
    </source>
</evidence>
<dbReference type="InterPro" id="IPR056138">
    <property type="entry name" value="DUF7721"/>
</dbReference>
<dbReference type="PANTHER" id="PTHR39477">
    <property type="entry name" value="CHROMOSOME 8, WHOLE GENOME SHOTGUN SEQUENCE"/>
    <property type="match status" value="1"/>
</dbReference>
<organism evidence="3 4">
    <name type="scientific">Pisolithus microcarpus 441</name>
    <dbReference type="NCBI Taxonomy" id="765257"/>
    <lineage>
        <taxon>Eukaryota</taxon>
        <taxon>Fungi</taxon>
        <taxon>Dikarya</taxon>
        <taxon>Basidiomycota</taxon>
        <taxon>Agaricomycotina</taxon>
        <taxon>Agaricomycetes</taxon>
        <taxon>Agaricomycetidae</taxon>
        <taxon>Boletales</taxon>
        <taxon>Sclerodermatineae</taxon>
        <taxon>Pisolithaceae</taxon>
        <taxon>Pisolithus</taxon>
    </lineage>
</organism>
<keyword evidence="4" id="KW-1185">Reference proteome</keyword>
<reference evidence="4" key="2">
    <citation type="submission" date="2015-01" db="EMBL/GenBank/DDBJ databases">
        <title>Evolutionary Origins and Diversification of the Mycorrhizal Mutualists.</title>
        <authorList>
            <consortium name="DOE Joint Genome Institute"/>
            <consortium name="Mycorrhizal Genomics Consortium"/>
            <person name="Kohler A."/>
            <person name="Kuo A."/>
            <person name="Nagy L.G."/>
            <person name="Floudas D."/>
            <person name="Copeland A."/>
            <person name="Barry K.W."/>
            <person name="Cichocki N."/>
            <person name="Veneault-Fourrey C."/>
            <person name="LaButti K."/>
            <person name="Lindquist E.A."/>
            <person name="Lipzen A."/>
            <person name="Lundell T."/>
            <person name="Morin E."/>
            <person name="Murat C."/>
            <person name="Riley R."/>
            <person name="Ohm R."/>
            <person name="Sun H."/>
            <person name="Tunlid A."/>
            <person name="Henrissat B."/>
            <person name="Grigoriev I.V."/>
            <person name="Hibbett D.S."/>
            <person name="Martin F."/>
        </authorList>
    </citation>
    <scope>NUCLEOTIDE SEQUENCE [LARGE SCALE GENOMIC DNA]</scope>
    <source>
        <strain evidence="4">441</strain>
    </source>
</reference>